<dbReference type="AlphaFoldDB" id="A0A1G8NAU5"/>
<dbReference type="InterPro" id="IPR027417">
    <property type="entry name" value="P-loop_NTPase"/>
</dbReference>
<dbReference type="InterPro" id="IPR036627">
    <property type="entry name" value="CobW-likC_sf"/>
</dbReference>
<organism evidence="8 9">
    <name type="scientific">Propionivibrio dicarboxylicus</name>
    <dbReference type="NCBI Taxonomy" id="83767"/>
    <lineage>
        <taxon>Bacteria</taxon>
        <taxon>Pseudomonadati</taxon>
        <taxon>Pseudomonadota</taxon>
        <taxon>Betaproteobacteria</taxon>
        <taxon>Rhodocyclales</taxon>
        <taxon>Rhodocyclaceae</taxon>
        <taxon>Propionivibrio</taxon>
    </lineage>
</organism>
<evidence type="ECO:0000259" key="7">
    <source>
        <dbReference type="SMART" id="SM00833"/>
    </source>
</evidence>
<keyword evidence="9" id="KW-1185">Reference proteome</keyword>
<evidence type="ECO:0000256" key="1">
    <source>
        <dbReference type="ARBA" id="ARBA00022741"/>
    </source>
</evidence>
<comment type="function">
    <text evidence="5">Zinc chaperone that directly transfers zinc cofactor to target proteins, thereby activating them. Zinc is transferred from the CXCC motif in the GTPase domain to the zinc binding site in target proteins in a process requiring GTP hydrolysis.</text>
</comment>
<dbReference type="Gene3D" id="3.30.1220.10">
    <property type="entry name" value="CobW-like, C-terminal domain"/>
    <property type="match status" value="1"/>
</dbReference>
<comment type="catalytic activity">
    <reaction evidence="6">
        <text>GTP + H2O = GDP + phosphate + H(+)</text>
        <dbReference type="Rhea" id="RHEA:19669"/>
        <dbReference type="ChEBI" id="CHEBI:15377"/>
        <dbReference type="ChEBI" id="CHEBI:15378"/>
        <dbReference type="ChEBI" id="CHEBI:37565"/>
        <dbReference type="ChEBI" id="CHEBI:43474"/>
        <dbReference type="ChEBI" id="CHEBI:58189"/>
    </reaction>
    <physiologicalReaction direction="left-to-right" evidence="6">
        <dbReference type="Rhea" id="RHEA:19670"/>
    </physiologicalReaction>
</comment>
<accession>A0A1G8NAU5</accession>
<dbReference type="PANTHER" id="PTHR13748:SF62">
    <property type="entry name" value="COBW DOMAIN-CONTAINING PROTEIN"/>
    <property type="match status" value="1"/>
</dbReference>
<dbReference type="Pfam" id="PF02492">
    <property type="entry name" value="cobW"/>
    <property type="match status" value="1"/>
</dbReference>
<keyword evidence="3" id="KW-0143">Chaperone</keyword>
<evidence type="ECO:0000256" key="2">
    <source>
        <dbReference type="ARBA" id="ARBA00022801"/>
    </source>
</evidence>
<evidence type="ECO:0000313" key="8">
    <source>
        <dbReference type="EMBL" id="SDI77206.1"/>
    </source>
</evidence>
<dbReference type="InterPro" id="IPR051316">
    <property type="entry name" value="Zinc-reg_GTPase_activator"/>
</dbReference>
<protein>
    <submittedName>
        <fullName evidence="8">GTPase, G3E family</fullName>
    </submittedName>
</protein>
<proteinExistence type="inferred from homology"/>
<evidence type="ECO:0000256" key="4">
    <source>
        <dbReference type="ARBA" id="ARBA00034320"/>
    </source>
</evidence>
<dbReference type="EMBL" id="FNCY01000029">
    <property type="protein sequence ID" value="SDI77206.1"/>
    <property type="molecule type" value="Genomic_DNA"/>
</dbReference>
<keyword evidence="1" id="KW-0547">Nucleotide-binding</keyword>
<dbReference type="OrthoDB" id="9808822at2"/>
<dbReference type="CDD" id="cd03112">
    <property type="entry name" value="CobW-like"/>
    <property type="match status" value="1"/>
</dbReference>
<dbReference type="Proteomes" id="UP000198607">
    <property type="component" value="Unassembled WGS sequence"/>
</dbReference>
<name>A0A1G8NAU5_9RHOO</name>
<dbReference type="SUPFAM" id="SSF52540">
    <property type="entry name" value="P-loop containing nucleoside triphosphate hydrolases"/>
    <property type="match status" value="1"/>
</dbReference>
<sequence length="352" mass="38353">MTADRRIPVTVLTGFLGAGKTTVLNPLLQRPEMCGAAVLINEFGEVGVDHLLVEKVDDTIVLLGAGCLCCSVRGDLLRALKDLFMRSLRREIPPLARILIETTGLADPAPVLMSLHEDAFIAERFRGDGVITCVSATHGLAQISAHAEALKQATMADRLLLTKCDLATPEEIDAVSQRLRELNPGAPQWRVAQGQVTLGAVLGAGAFDPDSKPAEVAAWLADAAVQAQHHHHHDHHDHDVNRHDEAVESFVLEFTEPFAWAEFTEAIDVLLGTCGTRLLRLKGLIHVAGDPQPRVIQCVQHVRYPSASLTAWPETGLYADRHSRLVFIVNDLSREVVANAFRLFCKARPLAG</sequence>
<reference evidence="8 9" key="1">
    <citation type="submission" date="2016-10" db="EMBL/GenBank/DDBJ databases">
        <authorList>
            <person name="de Groot N.N."/>
        </authorList>
    </citation>
    <scope>NUCLEOTIDE SEQUENCE [LARGE SCALE GENOMIC DNA]</scope>
    <source>
        <strain evidence="8 9">DSM 5885</strain>
    </source>
</reference>
<dbReference type="SUPFAM" id="SSF90002">
    <property type="entry name" value="Hypothetical protein YjiA, C-terminal domain"/>
    <property type="match status" value="1"/>
</dbReference>
<evidence type="ECO:0000256" key="3">
    <source>
        <dbReference type="ARBA" id="ARBA00023186"/>
    </source>
</evidence>
<dbReference type="GO" id="GO:0016787">
    <property type="term" value="F:hydrolase activity"/>
    <property type="evidence" value="ECO:0007669"/>
    <property type="project" value="UniProtKB-KW"/>
</dbReference>
<dbReference type="InterPro" id="IPR011629">
    <property type="entry name" value="CobW-like_C"/>
</dbReference>
<keyword evidence="2" id="KW-0378">Hydrolase</keyword>
<dbReference type="InterPro" id="IPR003495">
    <property type="entry name" value="CobW/HypB/UreG_nucleotide-bd"/>
</dbReference>
<comment type="similarity">
    <text evidence="4">Belongs to the SIMIBI class G3E GTPase family. ZNG1 subfamily.</text>
</comment>
<dbReference type="PANTHER" id="PTHR13748">
    <property type="entry name" value="COBW-RELATED"/>
    <property type="match status" value="1"/>
</dbReference>
<dbReference type="Pfam" id="PF07683">
    <property type="entry name" value="CobW_C"/>
    <property type="match status" value="1"/>
</dbReference>
<feature type="domain" description="CobW C-terminal" evidence="7">
    <location>
        <begin position="247"/>
        <end position="345"/>
    </location>
</feature>
<dbReference type="STRING" id="83767.SAMN05660652_04010"/>
<evidence type="ECO:0000256" key="5">
    <source>
        <dbReference type="ARBA" id="ARBA00045658"/>
    </source>
</evidence>
<dbReference type="SMART" id="SM00833">
    <property type="entry name" value="CobW_C"/>
    <property type="match status" value="1"/>
</dbReference>
<dbReference type="RefSeq" id="WP_091940512.1">
    <property type="nucleotide sequence ID" value="NZ_FNCY01000029.1"/>
</dbReference>
<dbReference type="GO" id="GO:0005737">
    <property type="term" value="C:cytoplasm"/>
    <property type="evidence" value="ECO:0007669"/>
    <property type="project" value="TreeGrafter"/>
</dbReference>
<evidence type="ECO:0000256" key="6">
    <source>
        <dbReference type="ARBA" id="ARBA00049117"/>
    </source>
</evidence>
<dbReference type="GO" id="GO:0000166">
    <property type="term" value="F:nucleotide binding"/>
    <property type="evidence" value="ECO:0007669"/>
    <property type="project" value="UniProtKB-KW"/>
</dbReference>
<evidence type="ECO:0000313" key="9">
    <source>
        <dbReference type="Proteomes" id="UP000198607"/>
    </source>
</evidence>
<dbReference type="Gene3D" id="3.40.50.300">
    <property type="entry name" value="P-loop containing nucleotide triphosphate hydrolases"/>
    <property type="match status" value="1"/>
</dbReference>
<gene>
    <name evidence="8" type="ORF">SAMN05660652_04010</name>
</gene>